<comment type="caution">
    <text evidence="9">The sequence shown here is derived from an EMBL/GenBank/DDBJ whole genome shotgun (WGS) entry which is preliminary data.</text>
</comment>
<dbReference type="GO" id="GO:0015344">
    <property type="term" value="F:siderophore uptake transmembrane transporter activity"/>
    <property type="evidence" value="ECO:0007669"/>
    <property type="project" value="TreeGrafter"/>
</dbReference>
<dbReference type="Gene3D" id="2.170.130.10">
    <property type="entry name" value="TonB-dependent receptor, plug domain"/>
    <property type="match status" value="1"/>
</dbReference>
<gene>
    <name evidence="9" type="ORF">DM484_06175</name>
</gene>
<keyword evidence="6" id="KW-0998">Cell outer membrane</keyword>
<dbReference type="PANTHER" id="PTHR30069">
    <property type="entry name" value="TONB-DEPENDENT OUTER MEMBRANE RECEPTOR"/>
    <property type="match status" value="1"/>
</dbReference>
<dbReference type="SUPFAM" id="SSF56935">
    <property type="entry name" value="Porins"/>
    <property type="match status" value="1"/>
</dbReference>
<evidence type="ECO:0000256" key="2">
    <source>
        <dbReference type="ARBA" id="ARBA00022448"/>
    </source>
</evidence>
<reference evidence="9 10" key="1">
    <citation type="journal article" date="2018" name="Aquat. Microb. Ecol.">
        <title>Gammaproteobacterial methanotrophs dominate.</title>
        <authorList>
            <person name="Rissanen A.J."/>
            <person name="Saarenheimo J."/>
            <person name="Tiirola M."/>
            <person name="Peura S."/>
            <person name="Aalto S.L."/>
            <person name="Karvinen A."/>
            <person name="Nykanen H."/>
        </authorList>
    </citation>
    <scope>NUCLEOTIDE SEQUENCE [LARGE SCALE GENOMIC DNA]</scope>
    <source>
        <strain evidence="9">AMbin10</strain>
    </source>
</reference>
<evidence type="ECO:0000256" key="5">
    <source>
        <dbReference type="ARBA" id="ARBA00023136"/>
    </source>
</evidence>
<evidence type="ECO:0000256" key="6">
    <source>
        <dbReference type="ARBA" id="ARBA00023237"/>
    </source>
</evidence>
<organism evidence="9 10">
    <name type="scientific">Candidatus Methylumidiphilus alinenensis</name>
    <dbReference type="NCBI Taxonomy" id="2202197"/>
    <lineage>
        <taxon>Bacteria</taxon>
        <taxon>Pseudomonadati</taxon>
        <taxon>Pseudomonadota</taxon>
        <taxon>Gammaproteobacteria</taxon>
        <taxon>Methylococcales</taxon>
        <taxon>Candidatus Methylumidiphilus</taxon>
    </lineage>
</organism>
<evidence type="ECO:0000313" key="9">
    <source>
        <dbReference type="EMBL" id="PZN82610.1"/>
    </source>
</evidence>
<evidence type="ECO:0000313" key="10">
    <source>
        <dbReference type="Proteomes" id="UP000249396"/>
    </source>
</evidence>
<dbReference type="InterPro" id="IPR036942">
    <property type="entry name" value="Beta-barrel_TonB_sf"/>
</dbReference>
<keyword evidence="3" id="KW-1134">Transmembrane beta strand</keyword>
<name>A0A2W4T5J0_9GAMM</name>
<dbReference type="PANTHER" id="PTHR30069:SF36">
    <property type="entry name" value="BLL6948 PROTEIN"/>
    <property type="match status" value="1"/>
</dbReference>
<evidence type="ECO:0000256" key="1">
    <source>
        <dbReference type="ARBA" id="ARBA00004571"/>
    </source>
</evidence>
<evidence type="ECO:0000256" key="7">
    <source>
        <dbReference type="SAM" id="MobiDB-lite"/>
    </source>
</evidence>
<dbReference type="Gene3D" id="2.40.170.20">
    <property type="entry name" value="TonB-dependent receptor, beta-barrel domain"/>
    <property type="match status" value="1"/>
</dbReference>
<feature type="domain" description="TonB-dependent receptor plug" evidence="8">
    <location>
        <begin position="44"/>
        <end position="150"/>
    </location>
</feature>
<dbReference type="InterPro" id="IPR012910">
    <property type="entry name" value="Plug_dom"/>
</dbReference>
<keyword evidence="9" id="KW-0675">Receptor</keyword>
<dbReference type="Pfam" id="PF07715">
    <property type="entry name" value="Plug"/>
    <property type="match status" value="1"/>
</dbReference>
<dbReference type="InterPro" id="IPR037066">
    <property type="entry name" value="Plug_dom_sf"/>
</dbReference>
<dbReference type="InterPro" id="IPR039426">
    <property type="entry name" value="TonB-dep_rcpt-like"/>
</dbReference>
<evidence type="ECO:0000259" key="8">
    <source>
        <dbReference type="Pfam" id="PF07715"/>
    </source>
</evidence>
<proteinExistence type="predicted"/>
<dbReference type="AlphaFoldDB" id="A0A2W4T5J0"/>
<dbReference type="Proteomes" id="UP000249396">
    <property type="component" value="Unassembled WGS sequence"/>
</dbReference>
<dbReference type="GO" id="GO:0044718">
    <property type="term" value="P:siderophore transmembrane transport"/>
    <property type="evidence" value="ECO:0007669"/>
    <property type="project" value="TreeGrafter"/>
</dbReference>
<keyword evidence="5" id="KW-0472">Membrane</keyword>
<keyword evidence="2" id="KW-0813">Transport</keyword>
<evidence type="ECO:0000256" key="3">
    <source>
        <dbReference type="ARBA" id="ARBA00022452"/>
    </source>
</evidence>
<feature type="region of interest" description="Disordered" evidence="7">
    <location>
        <begin position="1"/>
        <end position="22"/>
    </location>
</feature>
<protein>
    <submittedName>
        <fullName evidence="9">TonB-dependent receptor</fullName>
    </submittedName>
</protein>
<sequence length="691" mass="76577">MAPKPSTGPAKKTSSGEELPVTTMETVEVEGRARDLIGIESSASQGEVGQPEFQYRPLSRVGELIETVPGMMATQHSGSGKANQYFLRGFNLDHGTDFSTWVDGIQMNMPTHAHGQGYMDLNSIIPELVDKVEYGKGPYYANAGDFSTAGYARMSSMSKLDKGFVKLTGGSYDYYRLVAADSEKLGGGTLLYAGEFQYYNGAWQTPEDTQKFNGMLRWTLNEGNWGMSVFGKAYHNSWTATNQIPLYALQAEGWNLYQSGSPSDGGISNRYSVSTNLWSKGDNWKNDFNAFVLYTDLDLYSNFTGYLVNPTLGDQMEQKERRWEGGANGEQTWFNKWFGFDMDNTLGFQLRHDSISGLGLNQTVNRVVWQQDTLHNVSETMGSIFVNNKTQWLSKFKTVTALRGDFLGFDVTSLLASDPNSGSKYSGIFSPKLSLIFGPWANNEFFINMGYGFHSNDVRGSANAIITGGATSVVTSPLTRQRGAEIGWRSEYVPGLNTTLAFWYLHSDSELVWAADQGTNDPTGPSNRYGVEWTNYYKPVSWATLDADFAFSQARYTNVPWDQSWVPNAVHQVITAGAVFDLTHGFFATTRVRHMGGVPLTVDGTLTQGNTTLVSLGVGYQQDDYKFELDAFNLLNSKQNDIAYAYQYRTLTDVQLGINAPGRGVNSNPNGGIVLHPVEPQMFRFSATLKF</sequence>
<dbReference type="EMBL" id="QJPH01000211">
    <property type="protein sequence ID" value="PZN82610.1"/>
    <property type="molecule type" value="Genomic_DNA"/>
</dbReference>
<comment type="subcellular location">
    <subcellularLocation>
        <location evidence="1">Cell outer membrane</location>
        <topology evidence="1">Multi-pass membrane protein</topology>
    </subcellularLocation>
</comment>
<evidence type="ECO:0000256" key="4">
    <source>
        <dbReference type="ARBA" id="ARBA00022692"/>
    </source>
</evidence>
<dbReference type="GO" id="GO:0009279">
    <property type="term" value="C:cell outer membrane"/>
    <property type="evidence" value="ECO:0007669"/>
    <property type="project" value="UniProtKB-SubCell"/>
</dbReference>
<keyword evidence="4" id="KW-0812">Transmembrane</keyword>
<accession>A0A2W4T5J0</accession>